<accession>A0ABS4ZH90</accession>
<dbReference type="InterPro" id="IPR013096">
    <property type="entry name" value="Cupin_2"/>
</dbReference>
<reference evidence="2 3" key="1">
    <citation type="submission" date="2021-03" db="EMBL/GenBank/DDBJ databases">
        <title>Sequencing the genomes of 1000 actinobacteria strains.</title>
        <authorList>
            <person name="Klenk H.-P."/>
        </authorList>
    </citation>
    <scope>NUCLEOTIDE SEQUENCE [LARGE SCALE GENOMIC DNA]</scope>
    <source>
        <strain evidence="2 3">DSM 24221</strain>
    </source>
</reference>
<evidence type="ECO:0000313" key="3">
    <source>
        <dbReference type="Proteomes" id="UP001519362"/>
    </source>
</evidence>
<evidence type="ECO:0000259" key="1">
    <source>
        <dbReference type="Pfam" id="PF07883"/>
    </source>
</evidence>
<comment type="caution">
    <text evidence="2">The sequence shown here is derived from an EMBL/GenBank/DDBJ whole genome shotgun (WGS) entry which is preliminary data.</text>
</comment>
<protein>
    <submittedName>
        <fullName evidence="2">Mannose-6-phosphate isomerase-like protein (Cupin superfamily)</fullName>
    </submittedName>
</protein>
<dbReference type="Pfam" id="PF07883">
    <property type="entry name" value="Cupin_2"/>
    <property type="match status" value="1"/>
</dbReference>
<dbReference type="Gene3D" id="2.60.120.10">
    <property type="entry name" value="Jelly Rolls"/>
    <property type="match status" value="1"/>
</dbReference>
<dbReference type="Proteomes" id="UP001519362">
    <property type="component" value="Unassembled WGS sequence"/>
</dbReference>
<dbReference type="InterPro" id="IPR014710">
    <property type="entry name" value="RmlC-like_jellyroll"/>
</dbReference>
<dbReference type="CDD" id="cd02223">
    <property type="entry name" value="cupin_Bh2720-like"/>
    <property type="match status" value="1"/>
</dbReference>
<keyword evidence="3" id="KW-1185">Reference proteome</keyword>
<organism evidence="2 3">
    <name type="scientific">Microbacterium amylolyticum</name>
    <dbReference type="NCBI Taxonomy" id="936337"/>
    <lineage>
        <taxon>Bacteria</taxon>
        <taxon>Bacillati</taxon>
        <taxon>Actinomycetota</taxon>
        <taxon>Actinomycetes</taxon>
        <taxon>Micrococcales</taxon>
        <taxon>Microbacteriaceae</taxon>
        <taxon>Microbacterium</taxon>
    </lineage>
</organism>
<feature type="domain" description="Cupin type-2" evidence="1">
    <location>
        <begin position="42"/>
        <end position="110"/>
    </location>
</feature>
<sequence length="143" mass="15249">MSENQFSVGEKATHFIIDEVAKANTNFRQVLWTGKHSQLVAMTIPVGGEIGDEVHDTTDQLLSFVSGSGEADLDGETHTVDAGDLCAVPAGTRRNFRNTGDEPLVLYTVYSPPEHAIDAEYATKELADAAEASGEDAPPQATT</sequence>
<name>A0ABS4ZH90_9MICO</name>
<dbReference type="SUPFAM" id="SSF51182">
    <property type="entry name" value="RmlC-like cupins"/>
    <property type="match status" value="1"/>
</dbReference>
<evidence type="ECO:0000313" key="2">
    <source>
        <dbReference type="EMBL" id="MBP2436647.1"/>
    </source>
</evidence>
<dbReference type="InterPro" id="IPR052538">
    <property type="entry name" value="Flavonoid_dioxygenase-like"/>
</dbReference>
<dbReference type="PANTHER" id="PTHR43346:SF1">
    <property type="entry name" value="QUERCETIN 2,3-DIOXYGENASE-RELATED"/>
    <property type="match status" value="1"/>
</dbReference>
<dbReference type="EMBL" id="JAGIOL010000001">
    <property type="protein sequence ID" value="MBP2436647.1"/>
    <property type="molecule type" value="Genomic_DNA"/>
</dbReference>
<dbReference type="RefSeq" id="WP_165135883.1">
    <property type="nucleotide sequence ID" value="NZ_CP049253.1"/>
</dbReference>
<dbReference type="PANTHER" id="PTHR43346">
    <property type="entry name" value="LIGAND BINDING DOMAIN PROTEIN, PUTATIVE (AFU_ORTHOLOGUE AFUA_6G14370)-RELATED"/>
    <property type="match status" value="1"/>
</dbReference>
<dbReference type="InterPro" id="IPR011051">
    <property type="entry name" value="RmlC_Cupin_sf"/>
</dbReference>
<gene>
    <name evidence="2" type="ORF">JOF34_001233</name>
</gene>
<proteinExistence type="predicted"/>